<protein>
    <submittedName>
        <fullName evidence="4">Serine/threonine-protein phosphatase (EC)</fullName>
        <ecNumber evidence="4">3.1.3.16</ecNumber>
    </submittedName>
</protein>
<keyword evidence="2" id="KW-1133">Transmembrane helix</keyword>
<evidence type="ECO:0000256" key="2">
    <source>
        <dbReference type="SAM" id="Phobius"/>
    </source>
</evidence>
<keyword evidence="2" id="KW-0472">Membrane</keyword>
<feature type="region of interest" description="Disordered" evidence="1">
    <location>
        <begin position="246"/>
        <end position="272"/>
    </location>
</feature>
<keyword evidence="2" id="KW-0812">Transmembrane</keyword>
<proteinExistence type="predicted"/>
<name>A0A5K1K584_9APHY</name>
<reference evidence="4" key="1">
    <citation type="submission" date="2019-10" db="EMBL/GenBank/DDBJ databases">
        <authorList>
            <person name="Nor Muhammad N."/>
        </authorList>
    </citation>
    <scope>NUCLEOTIDE SEQUENCE</scope>
</reference>
<sequence>MAGTTSASVTDTYGAFLIGTYCALMLYGLVLHQSYHYFRVYAADARWIKALVTVTLILETIVTALNLDAAYNYLVTNYANPDLERPLYWYRPIVYCSVRRTGNSGWSGGELIKELCRFQAHNITEALNYSYLVSARNAAATVADSFMTVVLIYSLRQSRTGIKRTDSMLNVLVLYAVNTGLLISAFNVLCLVFGFVFPQSFTYIAVDLVASRLYANSLLAALTSRKLIAEKSHVYTEADGPFGTVYAVSGPEPSPAGGRSAPPASRSNEEWELPQMGKVLNIQSRSHPDHVLGSSGADGGGKTRGEKPGKSV</sequence>
<feature type="compositionally biased region" description="Low complexity" evidence="1">
    <location>
        <begin position="249"/>
        <end position="266"/>
    </location>
</feature>
<dbReference type="PANTHER" id="PTHR40465:SF1">
    <property type="entry name" value="DUF6534 DOMAIN-CONTAINING PROTEIN"/>
    <property type="match status" value="1"/>
</dbReference>
<dbReference type="EMBL" id="LR729024">
    <property type="protein sequence ID" value="VWP01002.1"/>
    <property type="molecule type" value="Genomic_DNA"/>
</dbReference>
<accession>A0A5K1K584</accession>
<dbReference type="EC" id="3.1.3.16" evidence="4"/>
<dbReference type="GO" id="GO:0004722">
    <property type="term" value="F:protein serine/threonine phosphatase activity"/>
    <property type="evidence" value="ECO:0007669"/>
    <property type="project" value="UniProtKB-EC"/>
</dbReference>
<dbReference type="AlphaFoldDB" id="A0A5K1K584"/>
<feature type="domain" description="DUF6534" evidence="3">
    <location>
        <begin position="140"/>
        <end position="226"/>
    </location>
</feature>
<gene>
    <name evidence="4" type="primary">Q6QIY0</name>
</gene>
<dbReference type="PANTHER" id="PTHR40465">
    <property type="entry name" value="CHROMOSOME 1, WHOLE GENOME SHOTGUN SEQUENCE"/>
    <property type="match status" value="1"/>
</dbReference>
<evidence type="ECO:0000313" key="4">
    <source>
        <dbReference type="EMBL" id="VWP01002.1"/>
    </source>
</evidence>
<dbReference type="Pfam" id="PF20152">
    <property type="entry name" value="DUF6534"/>
    <property type="match status" value="1"/>
</dbReference>
<feature type="compositionally biased region" description="Basic and acidic residues" evidence="1">
    <location>
        <begin position="301"/>
        <end position="312"/>
    </location>
</feature>
<feature type="transmembrane region" description="Helical" evidence="2">
    <location>
        <begin position="167"/>
        <end position="195"/>
    </location>
</feature>
<dbReference type="InterPro" id="IPR045339">
    <property type="entry name" value="DUF6534"/>
</dbReference>
<evidence type="ECO:0000256" key="1">
    <source>
        <dbReference type="SAM" id="MobiDB-lite"/>
    </source>
</evidence>
<evidence type="ECO:0000259" key="3">
    <source>
        <dbReference type="Pfam" id="PF20152"/>
    </source>
</evidence>
<feature type="transmembrane region" description="Helical" evidence="2">
    <location>
        <begin position="51"/>
        <end position="74"/>
    </location>
</feature>
<feature type="region of interest" description="Disordered" evidence="1">
    <location>
        <begin position="284"/>
        <end position="312"/>
    </location>
</feature>
<organism evidence="4">
    <name type="scientific">Ganoderma boninense</name>
    <dbReference type="NCBI Taxonomy" id="34458"/>
    <lineage>
        <taxon>Eukaryota</taxon>
        <taxon>Fungi</taxon>
        <taxon>Dikarya</taxon>
        <taxon>Basidiomycota</taxon>
        <taxon>Agaricomycotina</taxon>
        <taxon>Agaricomycetes</taxon>
        <taxon>Polyporales</taxon>
        <taxon>Polyporaceae</taxon>
        <taxon>Ganoderma</taxon>
    </lineage>
</organism>
<feature type="transmembrane region" description="Helical" evidence="2">
    <location>
        <begin position="12"/>
        <end position="30"/>
    </location>
</feature>
<keyword evidence="4" id="KW-0378">Hydrolase</keyword>